<evidence type="ECO:0000313" key="3">
    <source>
        <dbReference type="EMBL" id="JAG18001.1"/>
    </source>
</evidence>
<dbReference type="EMBL" id="GDHC01009059">
    <property type="protein sequence ID" value="JAQ09570.1"/>
    <property type="molecule type" value="Transcribed_RNA"/>
</dbReference>
<proteinExistence type="predicted"/>
<dbReference type="Pfam" id="PF02140">
    <property type="entry name" value="SUEL_Lectin"/>
    <property type="match status" value="2"/>
</dbReference>
<reference evidence="4" key="3">
    <citation type="journal article" date="2016" name="Gigascience">
        <title>De novo construction of an expanded transcriptome assembly for the western tarnished plant bug, Lygus hesperus.</title>
        <authorList>
            <person name="Tassone E.E."/>
            <person name="Geib S.M."/>
            <person name="Hall B."/>
            <person name="Fabrick J.A."/>
            <person name="Brent C.S."/>
            <person name="Hull J.J."/>
        </authorList>
    </citation>
    <scope>NUCLEOTIDE SEQUENCE</scope>
</reference>
<organism evidence="3">
    <name type="scientific">Lygus hesperus</name>
    <name type="common">Western plant bug</name>
    <dbReference type="NCBI Taxonomy" id="30085"/>
    <lineage>
        <taxon>Eukaryota</taxon>
        <taxon>Metazoa</taxon>
        <taxon>Ecdysozoa</taxon>
        <taxon>Arthropoda</taxon>
        <taxon>Hexapoda</taxon>
        <taxon>Insecta</taxon>
        <taxon>Pterygota</taxon>
        <taxon>Neoptera</taxon>
        <taxon>Paraneoptera</taxon>
        <taxon>Hemiptera</taxon>
        <taxon>Heteroptera</taxon>
        <taxon>Panheteroptera</taxon>
        <taxon>Cimicomorpha</taxon>
        <taxon>Miridae</taxon>
        <taxon>Mirini</taxon>
        <taxon>Lygus</taxon>
    </lineage>
</organism>
<reference evidence="3" key="1">
    <citation type="journal article" date="2014" name="PLoS ONE">
        <title>Transcriptome-Based Identification of ABC Transporters in the Western Tarnished Plant Bug Lygus hesperus.</title>
        <authorList>
            <person name="Hull J.J."/>
            <person name="Chaney K."/>
            <person name="Geib S.M."/>
            <person name="Fabrick J.A."/>
            <person name="Brent C.S."/>
            <person name="Walsh D."/>
            <person name="Lavine L.C."/>
        </authorList>
    </citation>
    <scope>NUCLEOTIDE SEQUENCE</scope>
</reference>
<accession>A0A0A9XEB8</accession>
<keyword evidence="1" id="KW-0732">Signal</keyword>
<dbReference type="InterPro" id="IPR000922">
    <property type="entry name" value="Lectin_gal-bd_dom"/>
</dbReference>
<protein>
    <recommendedName>
        <fullName evidence="2">SUEL-type lectin domain-containing protein</fullName>
    </recommendedName>
</protein>
<dbReference type="Gene3D" id="2.60.120.740">
    <property type="match status" value="2"/>
</dbReference>
<feature type="chain" id="PRO_5007389692" description="SUEL-type lectin domain-containing protein" evidence="1">
    <location>
        <begin position="24"/>
        <end position="218"/>
    </location>
</feature>
<evidence type="ECO:0000259" key="2">
    <source>
        <dbReference type="Pfam" id="PF02140"/>
    </source>
</evidence>
<reference evidence="3" key="2">
    <citation type="submission" date="2014-07" db="EMBL/GenBank/DDBJ databases">
        <authorList>
            <person name="Hull J."/>
        </authorList>
    </citation>
    <scope>NUCLEOTIDE SEQUENCE</scope>
</reference>
<name>A0A0A9XEB8_LYGHE</name>
<gene>
    <name evidence="3" type="ORF">CM83_39345</name>
    <name evidence="4" type="ORF">g.75394</name>
</gene>
<feature type="signal peptide" evidence="1">
    <location>
        <begin position="1"/>
        <end position="23"/>
    </location>
</feature>
<dbReference type="InterPro" id="IPR043159">
    <property type="entry name" value="Lectin_gal-bd_sf"/>
</dbReference>
<dbReference type="GO" id="GO:0030246">
    <property type="term" value="F:carbohydrate binding"/>
    <property type="evidence" value="ECO:0007669"/>
    <property type="project" value="InterPro"/>
</dbReference>
<feature type="domain" description="SUEL-type lectin" evidence="2">
    <location>
        <begin position="138"/>
        <end position="212"/>
    </location>
</feature>
<dbReference type="AlphaFoldDB" id="A0A0A9XEB8"/>
<dbReference type="CDD" id="cd22823">
    <property type="entry name" value="Gal_Rha_Lectin"/>
    <property type="match status" value="2"/>
</dbReference>
<evidence type="ECO:0000313" key="4">
    <source>
        <dbReference type="EMBL" id="JAQ09570.1"/>
    </source>
</evidence>
<dbReference type="EMBL" id="GBHO01025603">
    <property type="protein sequence ID" value="JAG18001.1"/>
    <property type="molecule type" value="Transcribed_RNA"/>
</dbReference>
<dbReference type="PANTHER" id="PTHR46780">
    <property type="entry name" value="PROTEIN EVA-1"/>
    <property type="match status" value="1"/>
</dbReference>
<evidence type="ECO:0000256" key="1">
    <source>
        <dbReference type="SAM" id="SignalP"/>
    </source>
</evidence>
<feature type="domain" description="SUEL-type lectin" evidence="2">
    <location>
        <begin position="39"/>
        <end position="116"/>
    </location>
</feature>
<sequence length="218" mass="24166">MSSRGAALLIVMPIILLVSSIDATKIIMKRACKGDTLAMRCLQDQHVLVRTVYFGRSNETICHEVGSVTSVTCTNNKDKSLLKVQDKCDYKRNCFVNHSDLVDDCGNSYLEVEFICCKTAPISRSATICKHQHGHGIINCTNGNAIKIIDAEYGRGDICPPQNKNPQIIWGKRHVSQMLAERCDGSQNCELPANLFSSTGEHTGYLEVHYVCPFPTDK</sequence>